<comment type="caution">
    <text evidence="1">The sequence shown here is derived from an EMBL/GenBank/DDBJ whole genome shotgun (WGS) entry which is preliminary data.</text>
</comment>
<organism evidence="1 2">
    <name type="scientific">Streptococcus caledonicus</name>
    <dbReference type="NCBI Taxonomy" id="2614158"/>
    <lineage>
        <taxon>Bacteria</taxon>
        <taxon>Bacillati</taxon>
        <taxon>Bacillota</taxon>
        <taxon>Bacilli</taxon>
        <taxon>Lactobacillales</taxon>
        <taxon>Streptococcaceae</taxon>
        <taxon>Streptococcus</taxon>
    </lineage>
</organism>
<gene>
    <name evidence="1" type="ORF">ACFPQ3_07550</name>
</gene>
<accession>A0ABW0UCZ0</accession>
<evidence type="ECO:0000313" key="1">
    <source>
        <dbReference type="EMBL" id="MFC5631431.1"/>
    </source>
</evidence>
<evidence type="ECO:0008006" key="3">
    <source>
        <dbReference type="Google" id="ProtNLM"/>
    </source>
</evidence>
<dbReference type="InterPro" id="IPR036086">
    <property type="entry name" value="ParB/Sulfiredoxin_sf"/>
</dbReference>
<proteinExistence type="predicted"/>
<dbReference type="EMBL" id="JBHSOJ010000016">
    <property type="protein sequence ID" value="MFC5631431.1"/>
    <property type="molecule type" value="Genomic_DNA"/>
</dbReference>
<sequence>MDYLILELQVSQFYLSQAKVEAVKAWFNPDDLLSFVPVPIKKIGNRVFLTDGHSRAWVAYQAGLKSIPVIWDEDDLDWNFYLACVTACEERHILTVADLTERQLGKKEYEDKWLGFCRKLADELGQ</sequence>
<dbReference type="RefSeq" id="WP_156806643.1">
    <property type="nucleotide sequence ID" value="NZ_JBHSOJ010000016.1"/>
</dbReference>
<reference evidence="2" key="1">
    <citation type="journal article" date="2019" name="Int. J. Syst. Evol. Microbiol.">
        <title>The Global Catalogue of Microorganisms (GCM) 10K type strain sequencing project: providing services to taxonomists for standard genome sequencing and annotation.</title>
        <authorList>
            <consortium name="The Broad Institute Genomics Platform"/>
            <consortium name="The Broad Institute Genome Sequencing Center for Infectious Disease"/>
            <person name="Wu L."/>
            <person name="Ma J."/>
        </authorList>
    </citation>
    <scope>NUCLEOTIDE SEQUENCE [LARGE SCALE GENOMIC DNA]</scope>
    <source>
        <strain evidence="2">DT43</strain>
    </source>
</reference>
<keyword evidence="2" id="KW-1185">Reference proteome</keyword>
<dbReference type="Proteomes" id="UP001596110">
    <property type="component" value="Unassembled WGS sequence"/>
</dbReference>
<evidence type="ECO:0000313" key="2">
    <source>
        <dbReference type="Proteomes" id="UP001596110"/>
    </source>
</evidence>
<protein>
    <recommendedName>
        <fullName evidence="3">Histone acetyltransferase</fullName>
    </recommendedName>
</protein>
<dbReference type="SUPFAM" id="SSF110849">
    <property type="entry name" value="ParB/Sulfiredoxin"/>
    <property type="match status" value="1"/>
</dbReference>
<name>A0ABW0UCZ0_9STRE</name>